<dbReference type="PANTHER" id="PTHR32071">
    <property type="entry name" value="TRANSCRIPTIONAL REGULATORY PROTEIN"/>
    <property type="match status" value="1"/>
</dbReference>
<evidence type="ECO:0000259" key="7">
    <source>
        <dbReference type="PROSITE" id="PS51372"/>
    </source>
</evidence>
<dbReference type="InterPro" id="IPR004701">
    <property type="entry name" value="PTS_EIIA_man-typ"/>
</dbReference>
<dbReference type="SUPFAM" id="SSF63520">
    <property type="entry name" value="PTS-regulatory domain, PRD"/>
    <property type="match status" value="1"/>
</dbReference>
<dbReference type="EMBL" id="NGJU01000002">
    <property type="protein sequence ID" value="RST97496.1"/>
    <property type="molecule type" value="Genomic_DNA"/>
</dbReference>
<dbReference type="GO" id="GO:0016020">
    <property type="term" value="C:membrane"/>
    <property type="evidence" value="ECO:0007669"/>
    <property type="project" value="InterPro"/>
</dbReference>
<protein>
    <recommendedName>
        <fullName evidence="10">Transcription antiterminator BglG</fullName>
    </recommendedName>
</protein>
<dbReference type="InterPro" id="IPR011608">
    <property type="entry name" value="PRD"/>
</dbReference>
<sequence length="910" mass="103972">MNRIGVVEKALKEMYQLNKLGITAAGLANRLGYDRSNVSRDLNILVKSGKCVKKKSRPVLFFPVEGDSRKEEEDVSLNSVRRNEIVTTQTELDNFSLTNQSLLSQIELGKSAILYPTHLMHILILGDSGVGKSMFAKLLHDYGIEVQRFIKGAPFIRFNCADYAKTPQLLMAQLFGSVKGAYTGAEDNRRGVLEQADGGILFLDEIHRLPIEGQEMLFTYIDQGYFKALGDPLTERFVKVMLIGATTESKESFPPTFSRRIPMVIKLPNLKERTLEERYFLFETFTGLEIDQLKLDVKISHNVLRAFLSYDCRYNIGQLKSDIRLVFAKAYGDYLTGKKPEVMITSKDLPVHIKEGLFLETVHRQLWQTLSSQSEPFITLKAKGEGQEQESESIYLEITQRVKSLEQANLSLEAIQKEISKDLSLYMTKQQKYQLKKGDNELLLSVIPRTDLAIIEEMIRFSEIELANVFSRKVHQALAIHVFNLLERLRKSQTLDYEASLNYSREYPQLYQTAQAALALLEDRLTLEIPPEEAHYLILFYAYDDLNKPLFSENVQVIVIAHGEKTGSALSETANSLLGNQGVIGINAKLDKNPQEIYNQLKEIIVHRHINQDVLLLVDMGSLLTFEKLLMEDFSFKVKAVPLVSTVHVIEASRKAMLGQNLAELFQEMLRINRYMDEFYLQEVEVKPNSSRLPGFKLKPLSILAICLSGEGTALTIKSVLENKLGLAQYDIKVLTLSLLAKESVQKQIDKLSQSYRIICIVSTFQIKTKIPSFDLFSLLNGKSLLEITDSINQEQIYRQMPERIHRYFDVQQGEVIVMKIFEFIEQIEEQLDLRLNSHQLLTIAFHIMGMVIKDQRQETVPTFNSNSQVMKTEDPLVKEIKKLFSQSFSQYFQSMSDDHLNFVAYSVLH</sequence>
<dbReference type="GO" id="GO:0006355">
    <property type="term" value="P:regulation of DNA-templated transcription"/>
    <property type="evidence" value="ECO:0007669"/>
    <property type="project" value="InterPro"/>
</dbReference>
<dbReference type="InterPro" id="IPR036634">
    <property type="entry name" value="PRD_sf"/>
</dbReference>
<evidence type="ECO:0000313" key="9">
    <source>
        <dbReference type="Proteomes" id="UP000287239"/>
    </source>
</evidence>
<gene>
    <name evidence="8" type="ORF">CBF35_02185</name>
</gene>
<keyword evidence="2" id="KW-0547">Nucleotide-binding</keyword>
<dbReference type="GO" id="GO:0003677">
    <property type="term" value="F:DNA binding"/>
    <property type="evidence" value="ECO:0007669"/>
    <property type="project" value="UniProtKB-KW"/>
</dbReference>
<keyword evidence="1" id="KW-0808">Transferase</keyword>
<dbReference type="GO" id="GO:0009401">
    <property type="term" value="P:phosphoenolpyruvate-dependent sugar phosphotransferase system"/>
    <property type="evidence" value="ECO:0007669"/>
    <property type="project" value="InterPro"/>
</dbReference>
<dbReference type="InterPro" id="IPR036390">
    <property type="entry name" value="WH_DNA-bd_sf"/>
</dbReference>
<dbReference type="Pfam" id="PF03610">
    <property type="entry name" value="EIIA-man"/>
    <property type="match status" value="1"/>
</dbReference>
<dbReference type="PROSITE" id="PS50045">
    <property type="entry name" value="SIGMA54_INTERACT_4"/>
    <property type="match status" value="1"/>
</dbReference>
<dbReference type="PROSITE" id="PS00675">
    <property type="entry name" value="SIGMA54_INTERACT_1"/>
    <property type="match status" value="1"/>
</dbReference>
<dbReference type="GO" id="GO:0016740">
    <property type="term" value="F:transferase activity"/>
    <property type="evidence" value="ECO:0007669"/>
    <property type="project" value="UniProtKB-KW"/>
</dbReference>
<dbReference type="RefSeq" id="WP_126778244.1">
    <property type="nucleotide sequence ID" value="NZ_CP177121.1"/>
</dbReference>
<name>A0A429ZUS2_9ENTE</name>
<comment type="caution">
    <text evidence="8">The sequence shown here is derived from an EMBL/GenBank/DDBJ whole genome shotgun (WGS) entry which is preliminary data.</text>
</comment>
<feature type="domain" description="Sigma-54 factor interaction" evidence="5">
    <location>
        <begin position="122"/>
        <end position="328"/>
    </location>
</feature>
<dbReference type="InterPro" id="IPR025662">
    <property type="entry name" value="Sigma_54_int_dom_ATP-bd_1"/>
</dbReference>
<dbReference type="Pfam" id="PF00874">
    <property type="entry name" value="PRD"/>
    <property type="match status" value="1"/>
</dbReference>
<evidence type="ECO:0000256" key="2">
    <source>
        <dbReference type="ARBA" id="ARBA00022741"/>
    </source>
</evidence>
<dbReference type="PANTHER" id="PTHR32071:SF38">
    <property type="entry name" value="PSP OPERON TRANSCRIPTIONAL ACTIVATOR"/>
    <property type="match status" value="1"/>
</dbReference>
<dbReference type="InterPro" id="IPR002078">
    <property type="entry name" value="Sigma_54_int"/>
</dbReference>
<dbReference type="GeneID" id="98567164"/>
<dbReference type="Gene3D" id="3.40.50.300">
    <property type="entry name" value="P-loop containing nucleotide triphosphate hydrolases"/>
    <property type="match status" value="1"/>
</dbReference>
<evidence type="ECO:0000259" key="5">
    <source>
        <dbReference type="PROSITE" id="PS50045"/>
    </source>
</evidence>
<accession>A0A429ZUS2</accession>
<dbReference type="InterPro" id="IPR003593">
    <property type="entry name" value="AAA+_ATPase"/>
</dbReference>
<dbReference type="AlphaFoldDB" id="A0A429ZUS2"/>
<evidence type="ECO:0008006" key="10">
    <source>
        <dbReference type="Google" id="ProtNLM"/>
    </source>
</evidence>
<dbReference type="InterPro" id="IPR025943">
    <property type="entry name" value="Sigma_54_int_dom_ATP-bd_2"/>
</dbReference>
<dbReference type="Gene3D" id="1.10.1790.10">
    <property type="entry name" value="PRD domain"/>
    <property type="match status" value="1"/>
</dbReference>
<dbReference type="GO" id="GO:0005524">
    <property type="term" value="F:ATP binding"/>
    <property type="evidence" value="ECO:0007669"/>
    <property type="project" value="UniProtKB-KW"/>
</dbReference>
<dbReference type="SUPFAM" id="SSF46785">
    <property type="entry name" value="Winged helix' DNA-binding domain"/>
    <property type="match status" value="1"/>
</dbReference>
<dbReference type="CDD" id="cd00009">
    <property type="entry name" value="AAA"/>
    <property type="match status" value="1"/>
</dbReference>
<dbReference type="SMART" id="SM00382">
    <property type="entry name" value="AAA"/>
    <property type="match status" value="1"/>
</dbReference>
<evidence type="ECO:0000256" key="3">
    <source>
        <dbReference type="ARBA" id="ARBA00022840"/>
    </source>
</evidence>
<dbReference type="Gene3D" id="3.40.50.510">
    <property type="entry name" value="Phosphotransferase system, mannose-type IIA component"/>
    <property type="match status" value="1"/>
</dbReference>
<organism evidence="8 9">
    <name type="scientific">Vagococcus salmoninarum</name>
    <dbReference type="NCBI Taxonomy" id="2739"/>
    <lineage>
        <taxon>Bacteria</taxon>
        <taxon>Bacillati</taxon>
        <taxon>Bacillota</taxon>
        <taxon>Bacilli</taxon>
        <taxon>Lactobacillales</taxon>
        <taxon>Enterococcaceae</taxon>
        <taxon>Vagococcus</taxon>
    </lineage>
</organism>
<reference evidence="8 9" key="1">
    <citation type="submission" date="2017-05" db="EMBL/GenBank/DDBJ databases">
        <title>Vagococcus spp. assemblies.</title>
        <authorList>
            <person name="Gulvik C.A."/>
        </authorList>
    </citation>
    <scope>NUCLEOTIDE SEQUENCE [LARGE SCALE GENOMIC DNA]</scope>
    <source>
        <strain evidence="8 9">NCFB 2777</strain>
    </source>
</reference>
<dbReference type="PROSITE" id="PS51372">
    <property type="entry name" value="PRD_2"/>
    <property type="match status" value="2"/>
</dbReference>
<keyword evidence="9" id="KW-1185">Reference proteome</keyword>
<evidence type="ECO:0000313" key="8">
    <source>
        <dbReference type="EMBL" id="RST97496.1"/>
    </source>
</evidence>
<dbReference type="SUPFAM" id="SSF52540">
    <property type="entry name" value="P-loop containing nucleoside triphosphate hydrolases"/>
    <property type="match status" value="1"/>
</dbReference>
<dbReference type="PROSITE" id="PS51096">
    <property type="entry name" value="PTS_EIIA_TYPE_4"/>
    <property type="match status" value="1"/>
</dbReference>
<dbReference type="OrthoDB" id="1632886at2"/>
<keyword evidence="3" id="KW-0067">ATP-binding</keyword>
<dbReference type="InterPro" id="IPR027417">
    <property type="entry name" value="P-loop_NTPase"/>
</dbReference>
<evidence type="ECO:0000256" key="4">
    <source>
        <dbReference type="ARBA" id="ARBA00023125"/>
    </source>
</evidence>
<dbReference type="SUPFAM" id="SSF53062">
    <property type="entry name" value="PTS system fructose IIA component-like"/>
    <property type="match status" value="1"/>
</dbReference>
<keyword evidence="4" id="KW-0238">DNA-binding</keyword>
<dbReference type="PROSITE" id="PS00676">
    <property type="entry name" value="SIGMA54_INTERACT_2"/>
    <property type="match status" value="1"/>
</dbReference>
<feature type="domain" description="PRD" evidence="7">
    <location>
        <begin position="812"/>
        <end position="910"/>
    </location>
</feature>
<evidence type="ECO:0000256" key="1">
    <source>
        <dbReference type="ARBA" id="ARBA00022679"/>
    </source>
</evidence>
<feature type="domain" description="PRD" evidence="7">
    <location>
        <begin position="446"/>
        <end position="551"/>
    </location>
</feature>
<proteinExistence type="predicted"/>
<dbReference type="Proteomes" id="UP000287239">
    <property type="component" value="Unassembled WGS sequence"/>
</dbReference>
<evidence type="ECO:0000259" key="6">
    <source>
        <dbReference type="PROSITE" id="PS51096"/>
    </source>
</evidence>
<dbReference type="InterPro" id="IPR036662">
    <property type="entry name" value="PTS_EIIA_man-typ_sf"/>
</dbReference>
<feature type="domain" description="PTS EIIA type-4" evidence="6">
    <location>
        <begin position="554"/>
        <end position="684"/>
    </location>
</feature>
<dbReference type="Pfam" id="PF00158">
    <property type="entry name" value="Sigma54_activat"/>
    <property type="match status" value="1"/>
</dbReference>